<feature type="domain" description="Alpha-galactosidase NEW3" evidence="2">
    <location>
        <begin position="158"/>
        <end position="231"/>
    </location>
</feature>
<accession>A0AAE3LPZ3</accession>
<name>A0AAE3LPZ3_9BACI</name>
<keyword evidence="4" id="KW-1185">Reference proteome</keyword>
<dbReference type="Proteomes" id="UP001209318">
    <property type="component" value="Unassembled WGS sequence"/>
</dbReference>
<dbReference type="InterPro" id="IPR013783">
    <property type="entry name" value="Ig-like_fold"/>
</dbReference>
<dbReference type="PANTHER" id="PTHR39198:SF1">
    <property type="entry name" value="ALPHA-GALACTOSIDASE NEW3 DOMAIN-CONTAINING PROTEIN"/>
    <property type="match status" value="1"/>
</dbReference>
<protein>
    <submittedName>
        <fullName evidence="3">NEW3 domain-containing protein</fullName>
    </submittedName>
</protein>
<evidence type="ECO:0000313" key="4">
    <source>
        <dbReference type="Proteomes" id="UP001209318"/>
    </source>
</evidence>
<dbReference type="Gene3D" id="2.60.40.10">
    <property type="entry name" value="Immunoglobulins"/>
    <property type="match status" value="1"/>
</dbReference>
<dbReference type="Pfam" id="PF10633">
    <property type="entry name" value="NPCBM_assoc"/>
    <property type="match status" value="2"/>
</dbReference>
<keyword evidence="1" id="KW-1133">Transmembrane helix</keyword>
<proteinExistence type="predicted"/>
<organism evidence="3 4">
    <name type="scientific">Perspicuibacillus lycopersici</name>
    <dbReference type="NCBI Taxonomy" id="1325689"/>
    <lineage>
        <taxon>Bacteria</taxon>
        <taxon>Bacillati</taxon>
        <taxon>Bacillota</taxon>
        <taxon>Bacilli</taxon>
        <taxon>Bacillales</taxon>
        <taxon>Bacillaceae</taxon>
        <taxon>Perspicuibacillus</taxon>
    </lineage>
</organism>
<comment type="caution">
    <text evidence="3">The sequence shown here is derived from an EMBL/GenBank/DDBJ whole genome shotgun (WGS) entry which is preliminary data.</text>
</comment>
<keyword evidence="1" id="KW-0472">Membrane</keyword>
<gene>
    <name evidence="3" type="ORF">OEV98_04785</name>
</gene>
<dbReference type="RefSeq" id="WP_263072075.1">
    <property type="nucleotide sequence ID" value="NZ_JAOUSF010000002.1"/>
</dbReference>
<keyword evidence="1" id="KW-0812">Transmembrane</keyword>
<dbReference type="AlphaFoldDB" id="A0AAE3LPZ3"/>
<dbReference type="PANTHER" id="PTHR39198">
    <property type="entry name" value="HYPOTHETICAL MEMBRANE PROTEIN, CONSERVED"/>
    <property type="match status" value="1"/>
</dbReference>
<reference evidence="3" key="1">
    <citation type="submission" date="2022-10" db="EMBL/GenBank/DDBJ databases">
        <title>Description of Fervidibacillus gen. nov. in the family Fervidibacillaceae fam. nov. with two species, Fervidibacillus albus sp. nov., and Fervidibacillus halotolerans sp. nov., isolated from tidal flat sediments.</title>
        <authorList>
            <person name="Kwon K.K."/>
            <person name="Yang S.-H."/>
        </authorList>
    </citation>
    <scope>NUCLEOTIDE SEQUENCE</scope>
    <source>
        <strain evidence="3">JCM 19140</strain>
    </source>
</reference>
<feature type="transmembrane region" description="Helical" evidence="1">
    <location>
        <begin position="358"/>
        <end position="378"/>
    </location>
</feature>
<evidence type="ECO:0000259" key="2">
    <source>
        <dbReference type="Pfam" id="PF10633"/>
    </source>
</evidence>
<evidence type="ECO:0000313" key="3">
    <source>
        <dbReference type="EMBL" id="MCU9612864.1"/>
    </source>
</evidence>
<feature type="domain" description="Alpha-galactosidase NEW3" evidence="2">
    <location>
        <begin position="264"/>
        <end position="339"/>
    </location>
</feature>
<dbReference type="EMBL" id="JAOUSF010000002">
    <property type="protein sequence ID" value="MCU9612864.1"/>
    <property type="molecule type" value="Genomic_DNA"/>
</dbReference>
<dbReference type="InterPro" id="IPR018905">
    <property type="entry name" value="A-galactase_NEW3"/>
</dbReference>
<evidence type="ECO:0000256" key="1">
    <source>
        <dbReference type="SAM" id="Phobius"/>
    </source>
</evidence>
<sequence length="384" mass="40905">MIKKAFIILSIVFLSVALGGVKQTFAAGNISLFTPYTGLSVTPGETVDYSIDVINSGSTIQNMSFTMENLPKGWDYSLTANGKDIRELAVRGNSEETINLELTVPLEVKKADYRFQLVASDGSSSSSLAFLVTVSEQGSFETELTSEQTNLQGHADSSFSYTISLKNRTANTQNYALSSAAGEGWNVTFKSGSDSITSVELDTNESKDITVDVKPPENIKAGTYEIPIKAATSSTAADLTLEAVITGTYGIEITTPSGNLSTDITAGDDRVIDLVVKNTGTSPLKDVSISANTPPNWESEFDNSSIAEIAPGESKTVKATIKADNDAIAGDYVTTFTASTAETSSDAAFRISVETSTLWGAVAIIIILVVIGGLYYIFRKYGRR</sequence>